<dbReference type="RefSeq" id="WP_235051269.1">
    <property type="nucleotide sequence ID" value="NZ_JAKFHA010000003.1"/>
</dbReference>
<evidence type="ECO:0000313" key="2">
    <source>
        <dbReference type="Proteomes" id="UP001165378"/>
    </source>
</evidence>
<evidence type="ECO:0000313" key="1">
    <source>
        <dbReference type="EMBL" id="MCF2527123.1"/>
    </source>
</evidence>
<accession>A0AA41PWC2</accession>
<keyword evidence="2" id="KW-1185">Reference proteome</keyword>
<gene>
    <name evidence="1" type="ORF">LZ495_07820</name>
</gene>
<dbReference type="AlphaFoldDB" id="A0AA41PWC2"/>
<proteinExistence type="predicted"/>
<dbReference type="EMBL" id="JAKFHA010000003">
    <property type="protein sequence ID" value="MCF2527123.1"/>
    <property type="molecule type" value="Genomic_DNA"/>
</dbReference>
<sequence>MTREEAATFDGVPLTELFPELDAARHARVRAAVASFDVLRPAAHHTRWEWWREHVPRPEPQSRRGPIVLLSTEMMLGVYDDNFEVLLDIAWTSSGRQMSAGVCLRCWCRQDHGSHFAESFEADVPDAASLADAFESAAWQMRRWLGQPHSAAYWRAEMAVPG</sequence>
<organism evidence="1 2">
    <name type="scientific">Yinghuangia soli</name>
    <dbReference type="NCBI Taxonomy" id="2908204"/>
    <lineage>
        <taxon>Bacteria</taxon>
        <taxon>Bacillati</taxon>
        <taxon>Actinomycetota</taxon>
        <taxon>Actinomycetes</taxon>
        <taxon>Kitasatosporales</taxon>
        <taxon>Streptomycetaceae</taxon>
        <taxon>Yinghuangia</taxon>
    </lineage>
</organism>
<protein>
    <submittedName>
        <fullName evidence="1">Uncharacterized protein</fullName>
    </submittedName>
</protein>
<comment type="caution">
    <text evidence="1">The sequence shown here is derived from an EMBL/GenBank/DDBJ whole genome shotgun (WGS) entry which is preliminary data.</text>
</comment>
<reference evidence="1" key="1">
    <citation type="submission" date="2022-01" db="EMBL/GenBank/DDBJ databases">
        <title>Genome-Based Taxonomic Classification of the Phylum Actinobacteria.</title>
        <authorList>
            <person name="Gao Y."/>
        </authorList>
    </citation>
    <scope>NUCLEOTIDE SEQUENCE</scope>
    <source>
        <strain evidence="1">KLBMP 8922</strain>
    </source>
</reference>
<dbReference type="Proteomes" id="UP001165378">
    <property type="component" value="Unassembled WGS sequence"/>
</dbReference>
<name>A0AA41PWC2_9ACTN</name>